<proteinExistence type="predicted"/>
<sequence>WMTNNFERKDGSVKFIKRDSNATLKELKFTEAYMVKYKENFDHNSENPLTETFMISARKISMGGGEFDNAWV</sequence>
<dbReference type="EMBL" id="JAWXVH010000025">
    <property type="protein sequence ID" value="MDX6187715.1"/>
    <property type="molecule type" value="Genomic_DNA"/>
</dbReference>
<accession>A0AAJ2SI06</accession>
<name>A0AAJ2SI06_9FLAO</name>
<dbReference type="InterPro" id="IPR041408">
    <property type="entry name" value="Hcp_Tssd"/>
</dbReference>
<organism evidence="2 3">
    <name type="scientific">Flavobacterium flavipigmentatum</name>
    <dbReference type="NCBI Taxonomy" id="2893884"/>
    <lineage>
        <taxon>Bacteria</taxon>
        <taxon>Pseudomonadati</taxon>
        <taxon>Bacteroidota</taxon>
        <taxon>Flavobacteriia</taxon>
        <taxon>Flavobacteriales</taxon>
        <taxon>Flavobacteriaceae</taxon>
        <taxon>Flavobacterium</taxon>
    </lineage>
</organism>
<reference evidence="2 4" key="1">
    <citation type="submission" date="2023-11" db="EMBL/GenBank/DDBJ databases">
        <title>Unpublished Manusciprt.</title>
        <authorList>
            <person name="Saticioglu I.B."/>
            <person name="Ay H."/>
            <person name="Ajmi N."/>
            <person name="Altun S."/>
            <person name="Duman M."/>
        </authorList>
    </citation>
    <scope>NUCLEOTIDE SEQUENCE</scope>
    <source>
        <strain evidence="1 4">Fl-33</strain>
        <strain evidence="2">Fl-77</strain>
    </source>
</reference>
<evidence type="ECO:0000313" key="4">
    <source>
        <dbReference type="Proteomes" id="UP001278738"/>
    </source>
</evidence>
<dbReference type="GO" id="GO:0033104">
    <property type="term" value="C:type VI protein secretion system complex"/>
    <property type="evidence" value="ECO:0007669"/>
    <property type="project" value="InterPro"/>
</dbReference>
<dbReference type="Proteomes" id="UP001270053">
    <property type="component" value="Unassembled WGS sequence"/>
</dbReference>
<dbReference type="EMBL" id="JAWXVG010000021">
    <property type="protein sequence ID" value="MDX6184113.1"/>
    <property type="molecule type" value="Genomic_DNA"/>
</dbReference>
<gene>
    <name evidence="2" type="primary">tssD</name>
    <name evidence="1" type="ORF">SGQ18_18330</name>
    <name evidence="2" type="ORF">SGQ44_18340</name>
</gene>
<dbReference type="AlphaFoldDB" id="A0AAJ2SI06"/>
<feature type="non-terminal residue" evidence="2">
    <location>
        <position position="1"/>
    </location>
</feature>
<evidence type="ECO:0000313" key="1">
    <source>
        <dbReference type="EMBL" id="MDX6184113.1"/>
    </source>
</evidence>
<keyword evidence="4" id="KW-1185">Reference proteome</keyword>
<protein>
    <submittedName>
        <fullName evidence="2">Type VI secretion system tube protein TssD</fullName>
    </submittedName>
</protein>
<dbReference type="Pfam" id="PF17642">
    <property type="entry name" value="TssD"/>
    <property type="match status" value="1"/>
</dbReference>
<dbReference type="Proteomes" id="UP001278738">
    <property type="component" value="Unassembled WGS sequence"/>
</dbReference>
<evidence type="ECO:0000313" key="2">
    <source>
        <dbReference type="EMBL" id="MDX6187715.1"/>
    </source>
</evidence>
<evidence type="ECO:0000313" key="3">
    <source>
        <dbReference type="Proteomes" id="UP001270053"/>
    </source>
</evidence>
<comment type="caution">
    <text evidence="2">The sequence shown here is derived from an EMBL/GenBank/DDBJ whole genome shotgun (WGS) entry which is preliminary data.</text>
</comment>